<comment type="caution">
    <text evidence="3">The sequence shown here is derived from an EMBL/GenBank/DDBJ whole genome shotgun (WGS) entry which is preliminary data.</text>
</comment>
<keyword evidence="2" id="KW-0732">Signal</keyword>
<feature type="chain" id="PRO_5042823910" evidence="2">
    <location>
        <begin position="18"/>
        <end position="470"/>
    </location>
</feature>
<keyword evidence="4" id="KW-1185">Reference proteome</keyword>
<dbReference type="AlphaFoldDB" id="A0AAN4ZDU9"/>
<feature type="region of interest" description="Disordered" evidence="1">
    <location>
        <begin position="401"/>
        <end position="443"/>
    </location>
</feature>
<proteinExistence type="predicted"/>
<evidence type="ECO:0000256" key="2">
    <source>
        <dbReference type="SAM" id="SignalP"/>
    </source>
</evidence>
<sequence>MRIAVSLFLLLPLLAEGVRHTATRDESNWGNVRSYNKAVRRHPVNPNAISQVDSGDETRAVPYYYMIVNGTTTDREVRYFLTPYQASAIGDLQVFFLPGPLANWARNIGTYDLDPSEILERYPPVALDDLPPMPRMIRRKIRDLTYGYDLLRSSSGFSREKYPRERASVGSKRVQSVDNSVATTTPTITTTTTMRTTTAAPRLRHTRMIPQARQTVKPHQPASSRRKFAPKFDREEQSIFQSIAEELTDLPATTTPLPRTTSNRVVRIGVNQFGLVTTTRRPPVEFVPTLPTAPHTADAAFTQFHFRPYSTPSTRSIDEYDEEVDEEEPHVIAHTMHDSKPVAHKKRPSLDSETPPKITHPRTHFIERSRVKEILPGAEEGRQVVPSRIGRMGIPTVAEERHQSALGRGGWIGTPSRAGEEQKQVTPAVKRLQQKKKTEKETLSSAEILEKLNTIRSLQEELERKLQLKG</sequence>
<feature type="region of interest" description="Disordered" evidence="1">
    <location>
        <begin position="338"/>
        <end position="360"/>
    </location>
</feature>
<feature type="non-terminal residue" evidence="3">
    <location>
        <position position="470"/>
    </location>
</feature>
<name>A0AAN4ZDU9_9BILA</name>
<feature type="signal peptide" evidence="2">
    <location>
        <begin position="1"/>
        <end position="17"/>
    </location>
</feature>
<dbReference type="EMBL" id="BTRK01000002">
    <property type="protein sequence ID" value="GMR35175.1"/>
    <property type="molecule type" value="Genomic_DNA"/>
</dbReference>
<accession>A0AAN4ZDU9</accession>
<protein>
    <submittedName>
        <fullName evidence="3">Uncharacterized protein</fullName>
    </submittedName>
</protein>
<reference evidence="4" key="1">
    <citation type="submission" date="2022-10" db="EMBL/GenBank/DDBJ databases">
        <title>Genome assembly of Pristionchus species.</title>
        <authorList>
            <person name="Yoshida K."/>
            <person name="Sommer R.J."/>
        </authorList>
    </citation>
    <scope>NUCLEOTIDE SEQUENCE [LARGE SCALE GENOMIC DNA]</scope>
    <source>
        <strain evidence="4">RS5460</strain>
    </source>
</reference>
<evidence type="ECO:0000313" key="4">
    <source>
        <dbReference type="Proteomes" id="UP001328107"/>
    </source>
</evidence>
<gene>
    <name evidence="3" type="ORF">PMAYCL1PPCAC_05370</name>
</gene>
<evidence type="ECO:0000313" key="3">
    <source>
        <dbReference type="EMBL" id="GMR35175.1"/>
    </source>
</evidence>
<evidence type="ECO:0000256" key="1">
    <source>
        <dbReference type="SAM" id="MobiDB-lite"/>
    </source>
</evidence>
<dbReference type="Proteomes" id="UP001328107">
    <property type="component" value="Unassembled WGS sequence"/>
</dbReference>
<organism evidence="3 4">
    <name type="scientific">Pristionchus mayeri</name>
    <dbReference type="NCBI Taxonomy" id="1317129"/>
    <lineage>
        <taxon>Eukaryota</taxon>
        <taxon>Metazoa</taxon>
        <taxon>Ecdysozoa</taxon>
        <taxon>Nematoda</taxon>
        <taxon>Chromadorea</taxon>
        <taxon>Rhabditida</taxon>
        <taxon>Rhabditina</taxon>
        <taxon>Diplogasteromorpha</taxon>
        <taxon>Diplogasteroidea</taxon>
        <taxon>Neodiplogasteridae</taxon>
        <taxon>Pristionchus</taxon>
    </lineage>
</organism>